<dbReference type="PROSITE" id="PS01357">
    <property type="entry name" value="ZF_ZZ_1"/>
    <property type="match status" value="1"/>
</dbReference>
<keyword evidence="1" id="KW-0479">Metal-binding</keyword>
<gene>
    <name evidence="6" type="ORF">Fot_02882</name>
</gene>
<dbReference type="PANTHER" id="PTHR15898">
    <property type="entry name" value="BIFUNCTIONAL APOPTOSIS REGULATOR"/>
    <property type="match status" value="1"/>
</dbReference>
<dbReference type="CDD" id="cd02338">
    <property type="entry name" value="ZZ_PCMF_like"/>
    <property type="match status" value="1"/>
</dbReference>
<dbReference type="InterPro" id="IPR043145">
    <property type="entry name" value="Znf_ZZ_sf"/>
</dbReference>
<evidence type="ECO:0000313" key="7">
    <source>
        <dbReference type="Proteomes" id="UP001604277"/>
    </source>
</evidence>
<dbReference type="SUPFAM" id="SSF57850">
    <property type="entry name" value="RING/U-box"/>
    <property type="match status" value="1"/>
</dbReference>
<dbReference type="Proteomes" id="UP001604277">
    <property type="component" value="Unassembled WGS sequence"/>
</dbReference>
<keyword evidence="3" id="KW-0862">Zinc</keyword>
<comment type="caution">
    <text evidence="6">The sequence shown here is derived from an EMBL/GenBank/DDBJ whole genome shotgun (WGS) entry which is preliminary data.</text>
</comment>
<keyword evidence="2 4" id="KW-0863">Zinc-finger</keyword>
<proteinExistence type="predicted"/>
<evidence type="ECO:0000256" key="2">
    <source>
        <dbReference type="ARBA" id="ARBA00022771"/>
    </source>
</evidence>
<dbReference type="SMART" id="SM00291">
    <property type="entry name" value="ZnF_ZZ"/>
    <property type="match status" value="1"/>
</dbReference>
<protein>
    <submittedName>
        <fullName evidence="6">E3 ubiquitin-protein ligase</fullName>
    </submittedName>
</protein>
<name>A0ABD1XB42_9LAMI</name>
<dbReference type="GO" id="GO:0008270">
    <property type="term" value="F:zinc ion binding"/>
    <property type="evidence" value="ECO:0007669"/>
    <property type="project" value="UniProtKB-KW"/>
</dbReference>
<dbReference type="EMBL" id="JBFOLJ010000001">
    <property type="protein sequence ID" value="KAL2558143.1"/>
    <property type="molecule type" value="Genomic_DNA"/>
</dbReference>
<keyword evidence="7" id="KW-1185">Reference proteome</keyword>
<organism evidence="6 7">
    <name type="scientific">Forsythia ovata</name>
    <dbReference type="NCBI Taxonomy" id="205694"/>
    <lineage>
        <taxon>Eukaryota</taxon>
        <taxon>Viridiplantae</taxon>
        <taxon>Streptophyta</taxon>
        <taxon>Embryophyta</taxon>
        <taxon>Tracheophyta</taxon>
        <taxon>Spermatophyta</taxon>
        <taxon>Magnoliopsida</taxon>
        <taxon>eudicotyledons</taxon>
        <taxon>Gunneridae</taxon>
        <taxon>Pentapetalae</taxon>
        <taxon>asterids</taxon>
        <taxon>lamiids</taxon>
        <taxon>Lamiales</taxon>
        <taxon>Oleaceae</taxon>
        <taxon>Forsythieae</taxon>
        <taxon>Forsythia</taxon>
    </lineage>
</organism>
<feature type="domain" description="ZZ-type" evidence="5">
    <location>
        <begin position="157"/>
        <end position="221"/>
    </location>
</feature>
<reference evidence="7" key="1">
    <citation type="submission" date="2024-07" db="EMBL/GenBank/DDBJ databases">
        <title>Two chromosome-level genome assemblies of Korean endemic species Abeliophyllum distichum and Forsythia ovata (Oleaceae).</title>
        <authorList>
            <person name="Jang H."/>
        </authorList>
    </citation>
    <scope>NUCLEOTIDE SEQUENCE [LARGE SCALE GENOMIC DNA]</scope>
</reference>
<dbReference type="PROSITE" id="PS50135">
    <property type="entry name" value="ZF_ZZ_2"/>
    <property type="match status" value="1"/>
</dbReference>
<dbReference type="Pfam" id="PF00569">
    <property type="entry name" value="ZZ"/>
    <property type="match status" value="1"/>
</dbReference>
<evidence type="ECO:0000259" key="5">
    <source>
        <dbReference type="PROSITE" id="PS50135"/>
    </source>
</evidence>
<sequence length="281" mass="30926">MGFFSPQFDGPAYELQSEENIIYLGDASQPYISEAGLPSNLYSNRKEDTLVKSDRVCSHSVLHAYKKSNLQMLTEDDETISTSAKEDKNLHSKYQDGTCEPVSVNGVLCGSCNSMLFQPVVLNCGHGSPEGSKEKLCISSSSGEDPLPRWKPGSKVHIGYGCDSCGMYPIIGDRYRCKECMEEIGYDLCEDCYTTRSKLPGRFNQKHTPEHGFEMIKSNTTCNIMLRLLRGQLEEVAAASNAFSDAVEDLANVFSSLSNTTLQDAENGLDATNTSTDTEEN</sequence>
<dbReference type="Gene3D" id="3.30.60.90">
    <property type="match status" value="1"/>
</dbReference>
<dbReference type="FunFam" id="3.30.60.90:FF:000014">
    <property type="entry name" value="E3 ubiquitin-protein ligase PRT1"/>
    <property type="match status" value="1"/>
</dbReference>
<evidence type="ECO:0000256" key="4">
    <source>
        <dbReference type="PROSITE-ProRule" id="PRU00228"/>
    </source>
</evidence>
<dbReference type="PANTHER" id="PTHR15898:SF13">
    <property type="entry name" value="BIFUNCTIONAL APOPTOSIS REGULATOR"/>
    <property type="match status" value="1"/>
</dbReference>
<evidence type="ECO:0000313" key="6">
    <source>
        <dbReference type="EMBL" id="KAL2558143.1"/>
    </source>
</evidence>
<dbReference type="AlphaFoldDB" id="A0ABD1XB42"/>
<dbReference type="InterPro" id="IPR000433">
    <property type="entry name" value="Znf_ZZ"/>
</dbReference>
<evidence type="ECO:0000256" key="1">
    <source>
        <dbReference type="ARBA" id="ARBA00022723"/>
    </source>
</evidence>
<accession>A0ABD1XB42</accession>
<evidence type="ECO:0000256" key="3">
    <source>
        <dbReference type="ARBA" id="ARBA00022833"/>
    </source>
</evidence>